<keyword evidence="3" id="KW-1185">Reference proteome</keyword>
<protein>
    <submittedName>
        <fullName evidence="2">ArsR family transcriptional regulator</fullName>
    </submittedName>
</protein>
<dbReference type="InterPro" id="IPR008254">
    <property type="entry name" value="Flavodoxin/NO_synth"/>
</dbReference>
<proteinExistence type="predicted"/>
<dbReference type="SUPFAM" id="SSF52218">
    <property type="entry name" value="Flavoproteins"/>
    <property type="match status" value="1"/>
</dbReference>
<dbReference type="GO" id="GO:0010181">
    <property type="term" value="F:FMN binding"/>
    <property type="evidence" value="ECO:0007669"/>
    <property type="project" value="InterPro"/>
</dbReference>
<dbReference type="InterPro" id="IPR029039">
    <property type="entry name" value="Flavoprotein-like_sf"/>
</dbReference>
<dbReference type="RefSeq" id="WP_130645801.1">
    <property type="nucleotide sequence ID" value="NZ_PGCL01000001.1"/>
</dbReference>
<dbReference type="Pfam" id="PF12682">
    <property type="entry name" value="Flavodoxin_4"/>
    <property type="match status" value="1"/>
</dbReference>
<comment type="caution">
    <text evidence="2">The sequence shown here is derived from an EMBL/GenBank/DDBJ whole genome shotgun (WGS) entry which is preliminary data.</text>
</comment>
<accession>A0A483CQP9</accession>
<sequence length="160" mass="16836">MTTCIIFYSATGNTRILARAAAKATGADLIEVKDRADYSRAMMYIRGIPRARKGEEGEIDPAEIDVSGYDLVAVGTPVWAFKPTPAANAIVSALRNGEGKQAIAFATSGGMPGDTLEMLTDRLRGRGMDVVGSVHVPERDLSGGKGAEPLIRLIRSASGA</sequence>
<dbReference type="PANTHER" id="PTHR39201:SF1">
    <property type="entry name" value="FLAVODOXIN-LIKE DOMAIN-CONTAINING PROTEIN"/>
    <property type="match status" value="1"/>
</dbReference>
<dbReference type="EMBL" id="PGCL01000001">
    <property type="protein sequence ID" value="TAJ45445.1"/>
    <property type="molecule type" value="Genomic_DNA"/>
</dbReference>
<evidence type="ECO:0000313" key="3">
    <source>
        <dbReference type="Proteomes" id="UP000292580"/>
    </source>
</evidence>
<dbReference type="OrthoDB" id="73155at2157"/>
<dbReference type="PANTHER" id="PTHR39201">
    <property type="entry name" value="EXPORTED PROTEIN-RELATED"/>
    <property type="match status" value="1"/>
</dbReference>
<gene>
    <name evidence="2" type="ORF">CUJ86_01550</name>
</gene>
<evidence type="ECO:0000313" key="2">
    <source>
        <dbReference type="EMBL" id="TAJ45445.1"/>
    </source>
</evidence>
<evidence type="ECO:0000259" key="1">
    <source>
        <dbReference type="Pfam" id="PF12682"/>
    </source>
</evidence>
<dbReference type="AlphaFoldDB" id="A0A483CQP9"/>
<reference evidence="2 3" key="1">
    <citation type="submission" date="2017-11" db="EMBL/GenBank/DDBJ databases">
        <title>Isolation and Characterization of Methanofollis Species from Methane Seep Offshore SW Taiwan.</title>
        <authorList>
            <person name="Teng N.-H."/>
            <person name="Lai M.-C."/>
            <person name="Chen S.-C."/>
        </authorList>
    </citation>
    <scope>NUCLEOTIDE SEQUENCE [LARGE SCALE GENOMIC DNA]</scope>
    <source>
        <strain evidence="2 3">FWC-SCC2</strain>
    </source>
</reference>
<dbReference type="Proteomes" id="UP000292580">
    <property type="component" value="Unassembled WGS sequence"/>
</dbReference>
<organism evidence="2 3">
    <name type="scientific">Methanofollis fontis</name>
    <dbReference type="NCBI Taxonomy" id="2052832"/>
    <lineage>
        <taxon>Archaea</taxon>
        <taxon>Methanobacteriati</taxon>
        <taxon>Methanobacteriota</taxon>
        <taxon>Stenosarchaea group</taxon>
        <taxon>Methanomicrobia</taxon>
        <taxon>Methanomicrobiales</taxon>
        <taxon>Methanomicrobiaceae</taxon>
        <taxon>Methanofollis</taxon>
    </lineage>
</organism>
<feature type="domain" description="Flavodoxin-like" evidence="1">
    <location>
        <begin position="5"/>
        <end position="111"/>
    </location>
</feature>
<name>A0A483CQP9_9EURY</name>
<dbReference type="Gene3D" id="3.40.50.360">
    <property type="match status" value="1"/>
</dbReference>